<evidence type="ECO:0000256" key="1">
    <source>
        <dbReference type="SAM" id="Phobius"/>
    </source>
</evidence>
<proteinExistence type="predicted"/>
<dbReference type="EMBL" id="BPEY01000111">
    <property type="protein sequence ID" value="GIU51306.1"/>
    <property type="molecule type" value="Genomic_DNA"/>
</dbReference>
<dbReference type="Proteomes" id="UP000887104">
    <property type="component" value="Unassembled WGS sequence"/>
</dbReference>
<sequence>MAFLKGRIDFALRLLATFLVTLAPIYVFVLIRELTVWHFVLPFLFAPIIIAALFPIEFQRTIDAKLVLNKPLWSPVATVHLKEHYQRFDRDTYLELIELVKLLPNKGVTKITMASPMFYYPNGELRSFRLLEKQLSYHNAKLSHSPAPWFGCIIGKISMLLNKPDANSTINLRQWHIMTIDLENKNDQANSTSPRVYL</sequence>
<protein>
    <submittedName>
        <fullName evidence="2">Uncharacterized protein</fullName>
    </submittedName>
</protein>
<reference evidence="2" key="1">
    <citation type="submission" date="2021-05" db="EMBL/GenBank/DDBJ databases">
        <title>Molecular characterization for Shewanella algae harboring chromosomal blaOXA-55-like strains isolated from clinical and environment sample.</title>
        <authorList>
            <person name="Ohama Y."/>
            <person name="Aoki K."/>
            <person name="Harada S."/>
            <person name="Moriya K."/>
            <person name="Ishii Y."/>
            <person name="Tateda K."/>
        </authorList>
    </citation>
    <scope>NUCLEOTIDE SEQUENCE</scope>
    <source>
        <strain evidence="2">JCM 11563</strain>
    </source>
</reference>
<feature type="transmembrane region" description="Helical" evidence="1">
    <location>
        <begin position="12"/>
        <end position="31"/>
    </location>
</feature>
<feature type="transmembrane region" description="Helical" evidence="1">
    <location>
        <begin position="37"/>
        <end position="56"/>
    </location>
</feature>
<keyword evidence="1" id="KW-0812">Transmembrane</keyword>
<keyword evidence="3" id="KW-1185">Reference proteome</keyword>
<comment type="caution">
    <text evidence="2">The sequence shown here is derived from an EMBL/GenBank/DDBJ whole genome shotgun (WGS) entry which is preliminary data.</text>
</comment>
<keyword evidence="1" id="KW-0472">Membrane</keyword>
<organism evidence="2 3">
    <name type="scientific">Shewanella sairae</name>
    <dbReference type="NCBI Taxonomy" id="190310"/>
    <lineage>
        <taxon>Bacteria</taxon>
        <taxon>Pseudomonadati</taxon>
        <taxon>Pseudomonadota</taxon>
        <taxon>Gammaproteobacteria</taxon>
        <taxon>Alteromonadales</taxon>
        <taxon>Shewanellaceae</taxon>
        <taxon>Shewanella</taxon>
    </lineage>
</organism>
<gene>
    <name evidence="2" type="ORF">TUM4438_40470</name>
</gene>
<keyword evidence="1" id="KW-1133">Transmembrane helix</keyword>
<name>A0ABQ4PQD1_9GAMM</name>
<accession>A0ABQ4PQD1</accession>
<evidence type="ECO:0000313" key="3">
    <source>
        <dbReference type="Proteomes" id="UP000887104"/>
    </source>
</evidence>
<evidence type="ECO:0000313" key="2">
    <source>
        <dbReference type="EMBL" id="GIU51306.1"/>
    </source>
</evidence>